<dbReference type="AlphaFoldDB" id="A0A0E9RM66"/>
<reference evidence="1" key="1">
    <citation type="submission" date="2014-11" db="EMBL/GenBank/DDBJ databases">
        <authorList>
            <person name="Amaro Gonzalez C."/>
        </authorList>
    </citation>
    <scope>NUCLEOTIDE SEQUENCE</scope>
</reference>
<protein>
    <submittedName>
        <fullName evidence="1">Uncharacterized protein</fullName>
    </submittedName>
</protein>
<dbReference type="EMBL" id="GBXM01079027">
    <property type="protein sequence ID" value="JAH29550.1"/>
    <property type="molecule type" value="Transcribed_RNA"/>
</dbReference>
<name>A0A0E9RM66_ANGAN</name>
<sequence>MMYHFVWRYFYVTSLRNSGWRVLASCCMSCPSFNMLS</sequence>
<accession>A0A0E9RM66</accession>
<reference evidence="1" key="2">
    <citation type="journal article" date="2015" name="Fish Shellfish Immunol.">
        <title>Early steps in the European eel (Anguilla anguilla)-Vibrio vulnificus interaction in the gills: Role of the RtxA13 toxin.</title>
        <authorList>
            <person name="Callol A."/>
            <person name="Pajuelo D."/>
            <person name="Ebbesson L."/>
            <person name="Teles M."/>
            <person name="MacKenzie S."/>
            <person name="Amaro C."/>
        </authorList>
    </citation>
    <scope>NUCLEOTIDE SEQUENCE</scope>
</reference>
<proteinExistence type="predicted"/>
<evidence type="ECO:0000313" key="1">
    <source>
        <dbReference type="EMBL" id="JAH29550.1"/>
    </source>
</evidence>
<organism evidence="1">
    <name type="scientific">Anguilla anguilla</name>
    <name type="common">European freshwater eel</name>
    <name type="synonym">Muraena anguilla</name>
    <dbReference type="NCBI Taxonomy" id="7936"/>
    <lineage>
        <taxon>Eukaryota</taxon>
        <taxon>Metazoa</taxon>
        <taxon>Chordata</taxon>
        <taxon>Craniata</taxon>
        <taxon>Vertebrata</taxon>
        <taxon>Euteleostomi</taxon>
        <taxon>Actinopterygii</taxon>
        <taxon>Neopterygii</taxon>
        <taxon>Teleostei</taxon>
        <taxon>Anguilliformes</taxon>
        <taxon>Anguillidae</taxon>
        <taxon>Anguilla</taxon>
    </lineage>
</organism>